<name>A0ABS8VB57_DATST</name>
<comment type="caution">
    <text evidence="1">The sequence shown here is derived from an EMBL/GenBank/DDBJ whole genome shotgun (WGS) entry which is preliminary data.</text>
</comment>
<protein>
    <recommendedName>
        <fullName evidence="3">Secreted protein</fullName>
    </recommendedName>
</protein>
<proteinExistence type="predicted"/>
<reference evidence="1 2" key="1">
    <citation type="journal article" date="2021" name="BMC Genomics">
        <title>Datura genome reveals duplications of psychoactive alkaloid biosynthetic genes and high mutation rate following tissue culture.</title>
        <authorList>
            <person name="Rajewski A."/>
            <person name="Carter-House D."/>
            <person name="Stajich J."/>
            <person name="Litt A."/>
        </authorList>
    </citation>
    <scope>NUCLEOTIDE SEQUENCE [LARGE SCALE GENOMIC DNA]</scope>
    <source>
        <strain evidence="1">AR-01</strain>
    </source>
</reference>
<feature type="non-terminal residue" evidence="1">
    <location>
        <position position="66"/>
    </location>
</feature>
<dbReference type="Proteomes" id="UP000823775">
    <property type="component" value="Unassembled WGS sequence"/>
</dbReference>
<sequence>MTRPALVILRCPLPPPRCCSLVPVGFRNRKAPRPIEMMRPAFVVLRCPLPPPHCYSLVPVGFRNRK</sequence>
<keyword evidence="2" id="KW-1185">Reference proteome</keyword>
<evidence type="ECO:0000313" key="1">
    <source>
        <dbReference type="EMBL" id="MCD9643215.1"/>
    </source>
</evidence>
<accession>A0ABS8VB57</accession>
<organism evidence="1 2">
    <name type="scientific">Datura stramonium</name>
    <name type="common">Jimsonweed</name>
    <name type="synonym">Common thornapple</name>
    <dbReference type="NCBI Taxonomy" id="4076"/>
    <lineage>
        <taxon>Eukaryota</taxon>
        <taxon>Viridiplantae</taxon>
        <taxon>Streptophyta</taxon>
        <taxon>Embryophyta</taxon>
        <taxon>Tracheophyta</taxon>
        <taxon>Spermatophyta</taxon>
        <taxon>Magnoliopsida</taxon>
        <taxon>eudicotyledons</taxon>
        <taxon>Gunneridae</taxon>
        <taxon>Pentapetalae</taxon>
        <taxon>asterids</taxon>
        <taxon>lamiids</taxon>
        <taxon>Solanales</taxon>
        <taxon>Solanaceae</taxon>
        <taxon>Solanoideae</taxon>
        <taxon>Datureae</taxon>
        <taxon>Datura</taxon>
    </lineage>
</organism>
<evidence type="ECO:0008006" key="3">
    <source>
        <dbReference type="Google" id="ProtNLM"/>
    </source>
</evidence>
<evidence type="ECO:0000313" key="2">
    <source>
        <dbReference type="Proteomes" id="UP000823775"/>
    </source>
</evidence>
<dbReference type="EMBL" id="JACEIK010003822">
    <property type="protein sequence ID" value="MCD9643215.1"/>
    <property type="molecule type" value="Genomic_DNA"/>
</dbReference>
<gene>
    <name evidence="1" type="ORF">HAX54_030475</name>
</gene>